<organism evidence="3 4">
    <name type="scientific">Rosa chinensis</name>
    <name type="common">China rose</name>
    <dbReference type="NCBI Taxonomy" id="74649"/>
    <lineage>
        <taxon>Eukaryota</taxon>
        <taxon>Viridiplantae</taxon>
        <taxon>Streptophyta</taxon>
        <taxon>Embryophyta</taxon>
        <taxon>Tracheophyta</taxon>
        <taxon>Spermatophyta</taxon>
        <taxon>Magnoliopsida</taxon>
        <taxon>eudicotyledons</taxon>
        <taxon>Gunneridae</taxon>
        <taxon>Pentapetalae</taxon>
        <taxon>rosids</taxon>
        <taxon>fabids</taxon>
        <taxon>Rosales</taxon>
        <taxon>Rosaceae</taxon>
        <taxon>Rosoideae</taxon>
        <taxon>Rosoideae incertae sedis</taxon>
        <taxon>Rosa</taxon>
    </lineage>
</organism>
<sequence length="458" mass="52690">MPASLFSSIVYKCFFNIRIDLGMGNLCENLWIEILGRLTSEKDLVPCMSVSKLWHRITSDLWVGKFWAQSPPLGLFLRTAANTTVGNLKYHCMNYISLYNYHDIEDNLESTRVFVFGQPYYDIEDYRDQKMILQTFGREWHYPGYYDDDEDDGVLDDDYKPADRDQYLNGCNGLLLLLKSATHQFYVCNPITRQQVAIPKARVHKNHDDQHFCAALAFDPSESPHHYRIVRIDFSPEPASSASDSSSLIDIFSSEYGQWIRHRLQLDSSLTDGLKECKLCRQFFYLRGKLYSITMSWNLLCIDLKTVEASALELPIPVADRTGAMGCLGVSRDLLCYMKRMPDKSSRFHNLVVWSYEKGEWIPRYSVSCHLLGEGILDDLGYDYYDTMEPYAISPSSDLLFFGTPTLIYCIHLKSENMKFVGETSCKIDTPACFLTLRACFVPFHTQLRKGNHVSISL</sequence>
<dbReference type="Pfam" id="PF12937">
    <property type="entry name" value="F-box-like"/>
    <property type="match status" value="1"/>
</dbReference>
<dbReference type="Pfam" id="PF24750">
    <property type="entry name" value="b-prop_At3g26010-like"/>
    <property type="match status" value="1"/>
</dbReference>
<dbReference type="PANTHER" id="PTHR35546:SF25">
    <property type="entry name" value="F-BOX DOMAIN-CONTAINING PROTEIN"/>
    <property type="match status" value="1"/>
</dbReference>
<dbReference type="InterPro" id="IPR056592">
    <property type="entry name" value="Beta-prop_At3g26010-like"/>
</dbReference>
<protein>
    <submittedName>
        <fullName evidence="3">Putative F-box domain-containing protein</fullName>
    </submittedName>
</protein>
<dbReference type="Proteomes" id="UP000238479">
    <property type="component" value="Chromosome 2"/>
</dbReference>
<dbReference type="InterPro" id="IPR055290">
    <property type="entry name" value="At3g26010-like"/>
</dbReference>
<feature type="domain" description="F-box" evidence="1">
    <location>
        <begin position="30"/>
        <end position="62"/>
    </location>
</feature>
<name>A0A2P6RMR8_ROSCH</name>
<dbReference type="SUPFAM" id="SSF81383">
    <property type="entry name" value="F-box domain"/>
    <property type="match status" value="1"/>
</dbReference>
<dbReference type="EMBL" id="PDCK01000040">
    <property type="protein sequence ID" value="PRQ47730.1"/>
    <property type="molecule type" value="Genomic_DNA"/>
</dbReference>
<reference evidence="3 4" key="1">
    <citation type="journal article" date="2018" name="Nat. Genet.">
        <title>The Rosa genome provides new insights in the design of modern roses.</title>
        <authorList>
            <person name="Bendahmane M."/>
        </authorList>
    </citation>
    <scope>NUCLEOTIDE SEQUENCE [LARGE SCALE GENOMIC DNA]</scope>
    <source>
        <strain evidence="4">cv. Old Blush</strain>
    </source>
</reference>
<gene>
    <name evidence="3" type="ORF">RchiOBHm_Chr2g0102901</name>
</gene>
<evidence type="ECO:0000313" key="3">
    <source>
        <dbReference type="EMBL" id="PRQ47730.1"/>
    </source>
</evidence>
<proteinExistence type="predicted"/>
<dbReference type="InterPro" id="IPR036047">
    <property type="entry name" value="F-box-like_dom_sf"/>
</dbReference>
<dbReference type="PANTHER" id="PTHR35546">
    <property type="entry name" value="F-BOX PROTEIN INTERACTION DOMAIN PROTEIN-RELATED"/>
    <property type="match status" value="1"/>
</dbReference>
<dbReference type="InterPro" id="IPR001810">
    <property type="entry name" value="F-box_dom"/>
</dbReference>
<evidence type="ECO:0000259" key="2">
    <source>
        <dbReference type="Pfam" id="PF24750"/>
    </source>
</evidence>
<dbReference type="OMA" id="HFRIVIS"/>
<comment type="caution">
    <text evidence="3">The sequence shown here is derived from an EMBL/GenBank/DDBJ whole genome shotgun (WGS) entry which is preliminary data.</text>
</comment>
<keyword evidence="4" id="KW-1185">Reference proteome</keyword>
<dbReference type="AlphaFoldDB" id="A0A2P6RMR8"/>
<accession>A0A2P6RMR8</accession>
<feature type="domain" description="F-box protein At3g26010-like beta-propeller" evidence="2">
    <location>
        <begin position="167"/>
        <end position="361"/>
    </location>
</feature>
<evidence type="ECO:0000313" key="4">
    <source>
        <dbReference type="Proteomes" id="UP000238479"/>
    </source>
</evidence>
<evidence type="ECO:0000259" key="1">
    <source>
        <dbReference type="Pfam" id="PF12937"/>
    </source>
</evidence>
<dbReference type="Gramene" id="PRQ47730">
    <property type="protein sequence ID" value="PRQ47730"/>
    <property type="gene ID" value="RchiOBHm_Chr2g0102901"/>
</dbReference>